<dbReference type="RefSeq" id="WP_279580017.1">
    <property type="nucleotide sequence ID" value="NZ_WOTO01000010.1"/>
</dbReference>
<organism evidence="3 4">
    <name type="scientific">Fodinicola feengrottensis</name>
    <dbReference type="NCBI Taxonomy" id="435914"/>
    <lineage>
        <taxon>Bacteria</taxon>
        <taxon>Bacillati</taxon>
        <taxon>Actinomycetota</taxon>
        <taxon>Actinomycetes</taxon>
        <taxon>Mycobacteriales</taxon>
        <taxon>Fodinicola</taxon>
    </lineage>
</organism>
<feature type="coiled-coil region" evidence="1">
    <location>
        <begin position="34"/>
        <end position="61"/>
    </location>
</feature>
<evidence type="ECO:0000313" key="4">
    <source>
        <dbReference type="Proteomes" id="UP001500618"/>
    </source>
</evidence>
<evidence type="ECO:0000256" key="1">
    <source>
        <dbReference type="SAM" id="Coils"/>
    </source>
</evidence>
<sequence>MALRPPSPSEPSSGELAPLVADIQQALTELAAVSEKERQSVDMARLEAERANQNLVDVQTAANQRIAAAQEKFDDAYRQAAAVGQWPAAEPGAPRAPAGRQRRSHHSSTTSSATKRTRTPQSAMSGTADSPQRKVPSDAAANARPSVSAL</sequence>
<keyword evidence="1" id="KW-0175">Coiled coil</keyword>
<proteinExistence type="predicted"/>
<evidence type="ECO:0000313" key="3">
    <source>
        <dbReference type="EMBL" id="GAA1657423.1"/>
    </source>
</evidence>
<gene>
    <name evidence="3" type="ORF">GCM10009765_03690</name>
</gene>
<feature type="region of interest" description="Disordered" evidence="2">
    <location>
        <begin position="83"/>
        <end position="150"/>
    </location>
</feature>
<name>A0ABN2FRG7_9ACTN</name>
<keyword evidence="4" id="KW-1185">Reference proteome</keyword>
<dbReference type="Proteomes" id="UP001500618">
    <property type="component" value="Unassembled WGS sequence"/>
</dbReference>
<reference evidence="3 4" key="1">
    <citation type="journal article" date="2019" name="Int. J. Syst. Evol. Microbiol.">
        <title>The Global Catalogue of Microorganisms (GCM) 10K type strain sequencing project: providing services to taxonomists for standard genome sequencing and annotation.</title>
        <authorList>
            <consortium name="The Broad Institute Genomics Platform"/>
            <consortium name="The Broad Institute Genome Sequencing Center for Infectious Disease"/>
            <person name="Wu L."/>
            <person name="Ma J."/>
        </authorList>
    </citation>
    <scope>NUCLEOTIDE SEQUENCE [LARGE SCALE GENOMIC DNA]</scope>
    <source>
        <strain evidence="3 4">JCM 14718</strain>
    </source>
</reference>
<evidence type="ECO:0000256" key="2">
    <source>
        <dbReference type="SAM" id="MobiDB-lite"/>
    </source>
</evidence>
<accession>A0ABN2FRG7</accession>
<dbReference type="EMBL" id="BAAANY010000001">
    <property type="protein sequence ID" value="GAA1657423.1"/>
    <property type="molecule type" value="Genomic_DNA"/>
</dbReference>
<protein>
    <submittedName>
        <fullName evidence="3">Uncharacterized protein</fullName>
    </submittedName>
</protein>
<feature type="compositionally biased region" description="Polar residues" evidence="2">
    <location>
        <begin position="120"/>
        <end position="130"/>
    </location>
</feature>
<comment type="caution">
    <text evidence="3">The sequence shown here is derived from an EMBL/GenBank/DDBJ whole genome shotgun (WGS) entry which is preliminary data.</text>
</comment>
<feature type="compositionally biased region" description="Low complexity" evidence="2">
    <location>
        <begin position="87"/>
        <end position="99"/>
    </location>
</feature>